<dbReference type="Pfam" id="PF08889">
    <property type="entry name" value="WbqC"/>
    <property type="match status" value="1"/>
</dbReference>
<dbReference type="AlphaFoldDB" id="A0A0B0ERP3"/>
<evidence type="ECO:0000313" key="1">
    <source>
        <dbReference type="EMBL" id="KHE93340.1"/>
    </source>
</evidence>
<accession>A0A0B0ERP3</accession>
<dbReference type="InterPro" id="IPR014985">
    <property type="entry name" value="WbqC"/>
</dbReference>
<proteinExistence type="predicted"/>
<gene>
    <name evidence="1" type="ORF">SCABRO_00878</name>
</gene>
<protein>
    <submittedName>
        <fullName evidence="1">WbqC-like protein family protein</fullName>
    </submittedName>
</protein>
<evidence type="ECO:0000313" key="2">
    <source>
        <dbReference type="Proteomes" id="UP000030652"/>
    </source>
</evidence>
<reference evidence="1 2" key="1">
    <citation type="submission" date="2014-10" db="EMBL/GenBank/DDBJ databases">
        <title>Draft genome of anammox bacterium scalindua brodae, obtained using differential coverage binning of sequence data from two enrichment reactors.</title>
        <authorList>
            <person name="Speth D.R."/>
            <person name="Russ L."/>
            <person name="Kartal B."/>
            <person name="Op den Camp H.J."/>
            <person name="Dutilh B.E."/>
            <person name="Jetten M.S."/>
        </authorList>
    </citation>
    <scope>NUCLEOTIDE SEQUENCE [LARGE SCALE GENOMIC DNA]</scope>
    <source>
        <strain evidence="1">RU1</strain>
    </source>
</reference>
<sequence length="225" mass="26867">MLITIHQPQYLPWLGYLDKIDKADVLVILDNVQFKKNEWQNRNRIKTVHGCQWITVPVLYRFPEKINEVKINNKENWRRKHLQALITNYSKSTYFDNYKRFFEDIFSRNWDRLVDINVEIIKFIISALDLKTRLVMASELKLREEPTERLIDICKTLNGNKYLAGKDGDKYMDLELFDKEGIEVIFQDFKHPVYNQLFGDFEPYMSAVDLLFNCGDNSLEILRCN</sequence>
<dbReference type="eggNOG" id="COG0224">
    <property type="taxonomic scope" value="Bacteria"/>
</dbReference>
<name>A0A0B0ERP3_9BACT</name>
<organism evidence="1 2">
    <name type="scientific">Candidatus Scalindua brodae</name>
    <dbReference type="NCBI Taxonomy" id="237368"/>
    <lineage>
        <taxon>Bacteria</taxon>
        <taxon>Pseudomonadati</taxon>
        <taxon>Planctomycetota</taxon>
        <taxon>Candidatus Brocadiia</taxon>
        <taxon>Candidatus Brocadiales</taxon>
        <taxon>Candidatus Scalinduaceae</taxon>
        <taxon>Candidatus Scalindua</taxon>
    </lineage>
</organism>
<dbReference type="EMBL" id="JRYO01000059">
    <property type="protein sequence ID" value="KHE93340.1"/>
    <property type="molecule type" value="Genomic_DNA"/>
</dbReference>
<comment type="caution">
    <text evidence="1">The sequence shown here is derived from an EMBL/GenBank/DDBJ whole genome shotgun (WGS) entry which is preliminary data.</text>
</comment>
<dbReference type="Proteomes" id="UP000030652">
    <property type="component" value="Unassembled WGS sequence"/>
</dbReference>